<gene>
    <name evidence="1" type="ORF">ENS56_06370</name>
</gene>
<evidence type="ECO:0000313" key="1">
    <source>
        <dbReference type="EMBL" id="HGT47640.1"/>
    </source>
</evidence>
<dbReference type="PANTHER" id="PTHR43344">
    <property type="entry name" value="PHOSPHOSERINE PHOSPHATASE"/>
    <property type="match status" value="1"/>
</dbReference>
<evidence type="ECO:0008006" key="2">
    <source>
        <dbReference type="Google" id="ProtNLM"/>
    </source>
</evidence>
<dbReference type="Pfam" id="PF12710">
    <property type="entry name" value="HAD"/>
    <property type="match status" value="1"/>
</dbReference>
<reference evidence="1" key="1">
    <citation type="journal article" date="2020" name="mSystems">
        <title>Genome- and Community-Level Interaction Insights into Carbon Utilization and Element Cycling Functions of Hydrothermarchaeota in Hydrothermal Sediment.</title>
        <authorList>
            <person name="Zhou Z."/>
            <person name="Liu Y."/>
            <person name="Xu W."/>
            <person name="Pan J."/>
            <person name="Luo Z.H."/>
            <person name="Li M."/>
        </authorList>
    </citation>
    <scope>NUCLEOTIDE SEQUENCE [LARGE SCALE GENOMIC DNA]</scope>
    <source>
        <strain evidence="1">SpSt-500</strain>
    </source>
</reference>
<proteinExistence type="predicted"/>
<dbReference type="AlphaFoldDB" id="A0A832DGL8"/>
<dbReference type="SUPFAM" id="SSF56784">
    <property type="entry name" value="HAD-like"/>
    <property type="match status" value="1"/>
</dbReference>
<dbReference type="EMBL" id="DSVI01000007">
    <property type="protein sequence ID" value="HGT47640.1"/>
    <property type="molecule type" value="Genomic_DNA"/>
</dbReference>
<protein>
    <recommendedName>
        <fullName evidence="2">Phosphoserine phosphatase</fullName>
    </recommendedName>
</protein>
<comment type="caution">
    <text evidence="1">The sequence shown here is derived from an EMBL/GenBank/DDBJ whole genome shotgun (WGS) entry which is preliminary data.</text>
</comment>
<dbReference type="Gene3D" id="3.40.50.1000">
    <property type="entry name" value="HAD superfamily/HAD-like"/>
    <property type="match status" value="1"/>
</dbReference>
<accession>A0A832DGL8</accession>
<dbReference type="InterPro" id="IPR023214">
    <property type="entry name" value="HAD_sf"/>
</dbReference>
<dbReference type="InterPro" id="IPR036412">
    <property type="entry name" value="HAD-like_sf"/>
</dbReference>
<organism evidence="1">
    <name type="scientific">Ignavibacterium album</name>
    <dbReference type="NCBI Taxonomy" id="591197"/>
    <lineage>
        <taxon>Bacteria</taxon>
        <taxon>Pseudomonadati</taxon>
        <taxon>Ignavibacteriota</taxon>
        <taxon>Ignavibacteria</taxon>
        <taxon>Ignavibacteriales</taxon>
        <taxon>Ignavibacteriaceae</taxon>
        <taxon>Ignavibacterium</taxon>
    </lineage>
</organism>
<dbReference type="InterPro" id="IPR050582">
    <property type="entry name" value="HAD-like_SerB"/>
</dbReference>
<name>A0A832DGL8_9BACT</name>
<dbReference type="NCBIfam" id="TIGR01488">
    <property type="entry name" value="HAD-SF-IB"/>
    <property type="match status" value="1"/>
</dbReference>
<sequence>MIVKLFAFDFDKTITVCDTVLPISRYLCNSLNQKYKFKIIQFYFVLFRFHLISGKSFKEKIISTLLFGKGQDRIENIITRFYTNYYSILFNHEIAELIRSEKEKGNKVIIITSNLDLFVDPIKNILHIDDVFATNVEVSENIIGNKIKGENCTGKFKAEILLRYRSTNNFEKMIAYGDSFGDFAMLSKANEGFIAEYIFKNIIEKLQYKLKNLNGSIPLNCNIVFKNFSEKNHAEG</sequence>